<dbReference type="EMBL" id="GAIX01004526">
    <property type="protein sequence ID" value="JAA88034.1"/>
    <property type="molecule type" value="Transcribed_RNA"/>
</dbReference>
<reference evidence="1" key="2">
    <citation type="submission" date="2013-05" db="EMBL/GenBank/DDBJ databases">
        <authorList>
            <person name="Carter J.-M."/>
            <person name="Baker S.C."/>
            <person name="Pink R."/>
            <person name="Carter D.R.F."/>
            <person name="Collins A."/>
            <person name="Tomlin J."/>
            <person name="Gibbs M."/>
            <person name="Breuker C.J."/>
        </authorList>
    </citation>
    <scope>NUCLEOTIDE SEQUENCE</scope>
    <source>
        <tissue evidence="1">Ovary</tissue>
    </source>
</reference>
<name>S4PBN9_9NEOP</name>
<accession>S4PBN9</accession>
<proteinExistence type="predicted"/>
<sequence length="88" mass="9468">MEPLGASCVTADAIVARPNAPRVTLSTLNNIFPHCTLTGTHTTKIFEARGRASNTCAAPPPLPRIPDVSQSRTYSINSEVSYNFGKHE</sequence>
<protein>
    <submittedName>
        <fullName evidence="1">Uncharacterized protein</fullName>
    </submittedName>
</protein>
<evidence type="ECO:0000313" key="1">
    <source>
        <dbReference type="EMBL" id="JAA88034.1"/>
    </source>
</evidence>
<organism evidence="1">
    <name type="scientific">Pararge aegeria</name>
    <name type="common">speckled wood butterfly</name>
    <dbReference type="NCBI Taxonomy" id="116150"/>
    <lineage>
        <taxon>Eukaryota</taxon>
        <taxon>Metazoa</taxon>
        <taxon>Ecdysozoa</taxon>
        <taxon>Arthropoda</taxon>
        <taxon>Hexapoda</taxon>
        <taxon>Insecta</taxon>
        <taxon>Pterygota</taxon>
        <taxon>Neoptera</taxon>
        <taxon>Endopterygota</taxon>
        <taxon>Lepidoptera</taxon>
        <taxon>Glossata</taxon>
        <taxon>Ditrysia</taxon>
        <taxon>Papilionoidea</taxon>
        <taxon>Nymphalidae</taxon>
        <taxon>Satyrinae</taxon>
        <taxon>Satyrini</taxon>
        <taxon>Parargina</taxon>
        <taxon>Pararge</taxon>
    </lineage>
</organism>
<reference evidence="1" key="1">
    <citation type="journal article" date="2013" name="BMC Genomics">
        <title>Unscrambling butterfly oogenesis.</title>
        <authorList>
            <person name="Carter J.M."/>
            <person name="Baker S.C."/>
            <person name="Pink R."/>
            <person name="Carter D.R."/>
            <person name="Collins A."/>
            <person name="Tomlin J."/>
            <person name="Gibbs M."/>
            <person name="Breuker C.J."/>
        </authorList>
    </citation>
    <scope>NUCLEOTIDE SEQUENCE</scope>
    <source>
        <tissue evidence="1">Ovary</tissue>
    </source>
</reference>
<dbReference type="AlphaFoldDB" id="S4PBN9"/>